<feature type="domain" description="G-protein coupled receptors family 1 profile" evidence="6">
    <location>
        <begin position="42"/>
        <end position="316"/>
    </location>
</feature>
<dbReference type="Gene3D" id="1.20.1070.10">
    <property type="entry name" value="Rhodopsin 7-helix transmembrane proteins"/>
    <property type="match status" value="1"/>
</dbReference>
<dbReference type="Proteomes" id="UP000694888">
    <property type="component" value="Unplaced"/>
</dbReference>
<proteinExistence type="predicted"/>
<keyword evidence="4 5" id="KW-0472">Membrane</keyword>
<evidence type="ECO:0000256" key="3">
    <source>
        <dbReference type="ARBA" id="ARBA00022989"/>
    </source>
</evidence>
<dbReference type="GeneID" id="101863366"/>
<feature type="transmembrane region" description="Helical" evidence="5">
    <location>
        <begin position="143"/>
        <end position="163"/>
    </location>
</feature>
<keyword evidence="2 5" id="KW-0812">Transmembrane</keyword>
<dbReference type="Pfam" id="PF10324">
    <property type="entry name" value="7TM_GPCR_Srw"/>
    <property type="match status" value="1"/>
</dbReference>
<organism evidence="7 8">
    <name type="scientific">Aplysia californica</name>
    <name type="common">California sea hare</name>
    <dbReference type="NCBI Taxonomy" id="6500"/>
    <lineage>
        <taxon>Eukaryota</taxon>
        <taxon>Metazoa</taxon>
        <taxon>Spiralia</taxon>
        <taxon>Lophotrochozoa</taxon>
        <taxon>Mollusca</taxon>
        <taxon>Gastropoda</taxon>
        <taxon>Heterobranchia</taxon>
        <taxon>Euthyneura</taxon>
        <taxon>Tectipleura</taxon>
        <taxon>Aplysiida</taxon>
        <taxon>Aplysioidea</taxon>
        <taxon>Aplysiidae</taxon>
        <taxon>Aplysia</taxon>
    </lineage>
</organism>
<gene>
    <name evidence="8" type="primary">LOC101863366</name>
</gene>
<dbReference type="InterPro" id="IPR052954">
    <property type="entry name" value="GPCR-Ligand_Int"/>
</dbReference>
<dbReference type="InterPro" id="IPR019427">
    <property type="entry name" value="7TM_GPCR_serpentine_rcpt_Srw"/>
</dbReference>
<dbReference type="PROSITE" id="PS50262">
    <property type="entry name" value="G_PROTEIN_RECEP_F1_2"/>
    <property type="match status" value="1"/>
</dbReference>
<feature type="transmembrane region" description="Helical" evidence="5">
    <location>
        <begin position="257"/>
        <end position="279"/>
    </location>
</feature>
<dbReference type="PANTHER" id="PTHR46641:SF2">
    <property type="entry name" value="FMRFAMIDE RECEPTOR"/>
    <property type="match status" value="1"/>
</dbReference>
<evidence type="ECO:0000313" key="7">
    <source>
        <dbReference type="Proteomes" id="UP000694888"/>
    </source>
</evidence>
<keyword evidence="3 5" id="KW-1133">Transmembrane helix</keyword>
<evidence type="ECO:0000256" key="4">
    <source>
        <dbReference type="ARBA" id="ARBA00023136"/>
    </source>
</evidence>
<feature type="transmembrane region" description="Helical" evidence="5">
    <location>
        <begin position="194"/>
        <end position="220"/>
    </location>
</feature>
<feature type="transmembrane region" description="Helical" evidence="5">
    <location>
        <begin position="59"/>
        <end position="80"/>
    </location>
</feature>
<accession>A0ABM0JYZ7</accession>
<evidence type="ECO:0000256" key="1">
    <source>
        <dbReference type="ARBA" id="ARBA00004370"/>
    </source>
</evidence>
<name>A0ABM0JYZ7_APLCA</name>
<evidence type="ECO:0000313" key="8">
    <source>
        <dbReference type="RefSeq" id="XP_005104839.1"/>
    </source>
</evidence>
<evidence type="ECO:0000259" key="6">
    <source>
        <dbReference type="PROSITE" id="PS50262"/>
    </source>
</evidence>
<feature type="transmembrane region" description="Helical" evidence="5">
    <location>
        <begin position="299"/>
        <end position="319"/>
    </location>
</feature>
<dbReference type="SUPFAM" id="SSF81321">
    <property type="entry name" value="Family A G protein-coupled receptor-like"/>
    <property type="match status" value="1"/>
</dbReference>
<evidence type="ECO:0000256" key="2">
    <source>
        <dbReference type="ARBA" id="ARBA00022692"/>
    </source>
</evidence>
<reference evidence="8" key="1">
    <citation type="submission" date="2025-08" db="UniProtKB">
        <authorList>
            <consortium name="RefSeq"/>
        </authorList>
    </citation>
    <scope>IDENTIFICATION</scope>
</reference>
<protein>
    <submittedName>
        <fullName evidence="8">Uncharacterized protein LOC101863366</fullName>
    </submittedName>
</protein>
<keyword evidence="7" id="KW-1185">Reference proteome</keyword>
<dbReference type="InterPro" id="IPR017452">
    <property type="entry name" value="GPCR_Rhodpsn_7TM"/>
</dbReference>
<dbReference type="RefSeq" id="XP_005104839.1">
    <property type="nucleotide sequence ID" value="XM_005104782.1"/>
</dbReference>
<dbReference type="InterPro" id="IPR000276">
    <property type="entry name" value="GPCR_Rhodpsn"/>
</dbReference>
<sequence>MCVTNCTVTAPVTSHPVVYSFVMIKNIVQTTNMCIAVFGILTNLCNVEIFRRTGILESATSVTLFALTVADLFSLVLFLVNPLLRFQIGMSSPLIYTLYVQALYSFQMTYKMSTFFTVYLTVQKCCCVAFPLKFKFIFTGKKVLATLLVLTLVCFACYAPLILTVRFRWVLNPRLNKTVVIPNFAPYRQTIVNIVYPLVFAADPTVSQVVVISCLFVLTGKLQQATKFRMTSELPGSKEPSKGAQLSGKELRAVQSVVIVAAMFVVCNLPSVLVMYASYVEPEFNDLRQLGEIYSLVGLLRISLLLLCSSLNMFVYVTYNSSYRQQLVALWGKLGATRSLGEPGGK</sequence>
<evidence type="ECO:0000256" key="5">
    <source>
        <dbReference type="SAM" id="Phobius"/>
    </source>
</evidence>
<comment type="subcellular location">
    <subcellularLocation>
        <location evidence="1">Membrane</location>
    </subcellularLocation>
</comment>
<dbReference type="PANTHER" id="PTHR46641">
    <property type="entry name" value="FMRFAMIDE RECEPTOR-RELATED"/>
    <property type="match status" value="1"/>
</dbReference>
<dbReference type="SMART" id="SM01381">
    <property type="entry name" value="7TM_GPCR_Srsx"/>
    <property type="match status" value="1"/>
</dbReference>